<name>S2KBG6_MUCC1</name>
<accession>S2KBG6</accession>
<dbReference type="InParanoid" id="S2KBG6"/>
<dbReference type="OrthoDB" id="2289375at2759"/>
<feature type="compositionally biased region" description="Basic and acidic residues" evidence="1">
    <location>
        <begin position="183"/>
        <end position="201"/>
    </location>
</feature>
<reference evidence="3" key="1">
    <citation type="submission" date="2013-05" db="EMBL/GenBank/DDBJ databases">
        <title>The Genome sequence of Mucor circinelloides f. circinelloides 1006PhL.</title>
        <authorList>
            <consortium name="The Broad Institute Genomics Platform"/>
            <person name="Cuomo C."/>
            <person name="Earl A."/>
            <person name="Findley K."/>
            <person name="Lee S.C."/>
            <person name="Walker B."/>
            <person name="Young S."/>
            <person name="Zeng Q."/>
            <person name="Gargeya S."/>
            <person name="Fitzgerald M."/>
            <person name="Haas B."/>
            <person name="Abouelleil A."/>
            <person name="Allen A.W."/>
            <person name="Alvarado L."/>
            <person name="Arachchi H.M."/>
            <person name="Berlin A.M."/>
            <person name="Chapman S.B."/>
            <person name="Gainer-Dewar J."/>
            <person name="Goldberg J."/>
            <person name="Griggs A."/>
            <person name="Gujja S."/>
            <person name="Hansen M."/>
            <person name="Howarth C."/>
            <person name="Imamovic A."/>
            <person name="Ireland A."/>
            <person name="Larimer J."/>
            <person name="McCowan C."/>
            <person name="Murphy C."/>
            <person name="Pearson M."/>
            <person name="Poon T.W."/>
            <person name="Priest M."/>
            <person name="Roberts A."/>
            <person name="Saif S."/>
            <person name="Shea T."/>
            <person name="Sisk P."/>
            <person name="Sykes S."/>
            <person name="Wortman J."/>
            <person name="Nusbaum C."/>
            <person name="Birren B."/>
        </authorList>
    </citation>
    <scope>NUCLEOTIDE SEQUENCE [LARGE SCALE GENOMIC DNA]</scope>
    <source>
        <strain evidence="3">1006PhL</strain>
    </source>
</reference>
<dbReference type="VEuPathDB" id="FungiDB:HMPREF1544_03453"/>
<evidence type="ECO:0000313" key="3">
    <source>
        <dbReference type="Proteomes" id="UP000014254"/>
    </source>
</evidence>
<gene>
    <name evidence="2" type="ORF">HMPREF1544_03453</name>
</gene>
<evidence type="ECO:0000313" key="2">
    <source>
        <dbReference type="EMBL" id="EPB89655.1"/>
    </source>
</evidence>
<keyword evidence="3" id="KW-1185">Reference proteome</keyword>
<organism evidence="2 3">
    <name type="scientific">Mucor circinelloides f. circinelloides (strain 1006PhL)</name>
    <name type="common">Mucormycosis agent</name>
    <name type="synonym">Calyptromyces circinelloides</name>
    <dbReference type="NCBI Taxonomy" id="1220926"/>
    <lineage>
        <taxon>Eukaryota</taxon>
        <taxon>Fungi</taxon>
        <taxon>Fungi incertae sedis</taxon>
        <taxon>Mucoromycota</taxon>
        <taxon>Mucoromycotina</taxon>
        <taxon>Mucoromycetes</taxon>
        <taxon>Mucorales</taxon>
        <taxon>Mucorineae</taxon>
        <taxon>Mucoraceae</taxon>
        <taxon>Mucor</taxon>
    </lineage>
</organism>
<feature type="region of interest" description="Disordered" evidence="1">
    <location>
        <begin position="168"/>
        <end position="222"/>
    </location>
</feature>
<evidence type="ECO:0000256" key="1">
    <source>
        <dbReference type="SAM" id="MobiDB-lite"/>
    </source>
</evidence>
<dbReference type="EMBL" id="KE123931">
    <property type="protein sequence ID" value="EPB89655.1"/>
    <property type="molecule type" value="Genomic_DNA"/>
</dbReference>
<dbReference type="Proteomes" id="UP000014254">
    <property type="component" value="Unassembled WGS sequence"/>
</dbReference>
<sequence>MPYIQWRGHKFNNKKFIFPIMDACFQQFQDVLESRAINPETNWKRIIKSKMSTGKAAWTRELISKYPAISWGQFKSKVKTKCDSLESFINKFNTLKDLAGVKENTALVDYLLRSLDIDLYTPVSMSISRSCAKGSDTLDFAISQLRSKLNAKIKEALRAAYRKAEDGSSFKDARSKQTRRAGRYHDKTLRNKKPSDNGEIKKKSKSIIPRPAVHRNDDDESD</sequence>
<proteinExistence type="predicted"/>
<protein>
    <submittedName>
        <fullName evidence="2">Uncharacterized protein</fullName>
    </submittedName>
</protein>
<dbReference type="AlphaFoldDB" id="S2KBG6"/>